<sequence length="75" mass="9202">MNKNIQDKSKALNQWILDQEIVKEYQRYETLVQNNQELKALEEELKHLQRQIVQAKHRQEDCQEIIQEYQMKKGF</sequence>
<dbReference type="SUPFAM" id="SSF158622">
    <property type="entry name" value="YheA/YmcA-like"/>
    <property type="match status" value="1"/>
</dbReference>
<gene>
    <name evidence="2" type="ORF">NMU03_15525</name>
</gene>
<dbReference type="Pfam" id="PF06133">
    <property type="entry name" value="Com_YlbF"/>
    <property type="match status" value="1"/>
</dbReference>
<keyword evidence="1" id="KW-0175">Coiled coil</keyword>
<evidence type="ECO:0000313" key="3">
    <source>
        <dbReference type="Proteomes" id="UP001060112"/>
    </source>
</evidence>
<evidence type="ECO:0000313" key="2">
    <source>
        <dbReference type="EMBL" id="UTY38970.1"/>
    </source>
</evidence>
<dbReference type="InterPro" id="IPR010368">
    <property type="entry name" value="Com_YlbF"/>
</dbReference>
<dbReference type="RefSeq" id="WP_290139735.1">
    <property type="nucleotide sequence ID" value="NZ_CP101620.1"/>
</dbReference>
<reference evidence="2" key="1">
    <citation type="submission" date="2022-07" db="EMBL/GenBank/DDBJ databases">
        <title>Faecal culturing of patients with breast cancer.</title>
        <authorList>
            <person name="Teng N.M.Y."/>
            <person name="Kiu R."/>
            <person name="Evans R."/>
            <person name="Baker D.J."/>
            <person name="Zenner C."/>
            <person name="Robinson S.D."/>
            <person name="Hall L.J."/>
        </authorList>
    </citation>
    <scope>NUCLEOTIDE SEQUENCE</scope>
    <source>
        <strain evidence="2">LH1062</strain>
    </source>
</reference>
<organism evidence="2 3">
    <name type="scientific">Allocoprobacillus halotolerans</name>
    <dbReference type="NCBI Taxonomy" id="2944914"/>
    <lineage>
        <taxon>Bacteria</taxon>
        <taxon>Bacillati</taxon>
        <taxon>Bacillota</taxon>
        <taxon>Erysipelotrichia</taxon>
        <taxon>Erysipelotrichales</taxon>
        <taxon>Erysipelotrichaceae</taxon>
        <taxon>Allocoprobacillus</taxon>
    </lineage>
</organism>
<keyword evidence="3" id="KW-1185">Reference proteome</keyword>
<dbReference type="InterPro" id="IPR023378">
    <property type="entry name" value="YheA/YmcA-like_dom_sf"/>
</dbReference>
<dbReference type="Gene3D" id="1.20.1500.10">
    <property type="entry name" value="YheA/YmcA-like"/>
    <property type="match status" value="1"/>
</dbReference>
<feature type="coiled-coil region" evidence="1">
    <location>
        <begin position="28"/>
        <end position="65"/>
    </location>
</feature>
<dbReference type="Proteomes" id="UP001060112">
    <property type="component" value="Chromosome"/>
</dbReference>
<protein>
    <submittedName>
        <fullName evidence="2">YlbF family regulator</fullName>
    </submittedName>
</protein>
<dbReference type="EMBL" id="CP101620">
    <property type="protein sequence ID" value="UTY38970.1"/>
    <property type="molecule type" value="Genomic_DNA"/>
</dbReference>
<name>A0ABY5I4T0_9FIRM</name>
<evidence type="ECO:0000256" key="1">
    <source>
        <dbReference type="SAM" id="Coils"/>
    </source>
</evidence>
<proteinExistence type="predicted"/>
<accession>A0ABY5I4T0</accession>